<dbReference type="Proteomes" id="UP000614601">
    <property type="component" value="Unassembled WGS sequence"/>
</dbReference>
<dbReference type="Proteomes" id="UP000783686">
    <property type="component" value="Unassembled WGS sequence"/>
</dbReference>
<name>A0A811KYG8_9BILA</name>
<dbReference type="PROSITE" id="PS51034">
    <property type="entry name" value="ZP_2"/>
    <property type="match status" value="1"/>
</dbReference>
<keyword evidence="1" id="KW-0732">Signal</keyword>
<keyword evidence="2" id="KW-0472">Membrane</keyword>
<organism evidence="5 6">
    <name type="scientific">Bursaphelenchus okinawaensis</name>
    <dbReference type="NCBI Taxonomy" id="465554"/>
    <lineage>
        <taxon>Eukaryota</taxon>
        <taxon>Metazoa</taxon>
        <taxon>Ecdysozoa</taxon>
        <taxon>Nematoda</taxon>
        <taxon>Chromadorea</taxon>
        <taxon>Rhabditida</taxon>
        <taxon>Tylenchina</taxon>
        <taxon>Tylenchomorpha</taxon>
        <taxon>Aphelenchoidea</taxon>
        <taxon>Aphelenchoididae</taxon>
        <taxon>Bursaphelenchus</taxon>
    </lineage>
</organism>
<keyword evidence="2" id="KW-1133">Transmembrane helix</keyword>
<dbReference type="AlphaFoldDB" id="A0A811KYG8"/>
<keyword evidence="2" id="KW-0812">Transmembrane</keyword>
<sequence>MKELVAHVLRRRRFNTRNCGFTRINQAGFIDIFDSKIEKVQDLTQCENICLDWRFGTCRSYTYDKKTNSCYLSHNGQRATGRSVLETIDNNLAYGELEDCVNFELDCRAKSVRLIGSSFKLFKGFIRTKKGKQIVCERNVTNSYEFETIFGFDECGIQKIKKNQKIYSGMIMVKEGSTDLITVHDKMIEIKCKIHEAYHDEAAKGLNYRIQIQDPNATLSLDSDVPKSVFDDIDQNAQFQLDVLDKNGRLAQVVEPGDDGYLLITLDGMLSSESQFVVSDLYAEDESDVVKLIDSEGCVVNSTLVTSLSRPANNQLKIGIRFSGFSEQSQVTYRTLGKICHTDCDLQCNKDYYRRNEKIINQISDVKLLHRIRRQADKAVRKFTLAEDVYGIVSKNTVRLQRREILPNVHVQFDKNFDNLIDDKELQNVINELDESKSSGKKAKQQQPLSLGCFNDDLNCMFTVTMAILQFLLMISCSCIVYSVAKKWIRYYRNRGRRMSQMPDDISRFSDEVSAATISQSDLTTPSAMLNENLNRQHSVYVPRKEK</sequence>
<dbReference type="PANTHER" id="PTHR22907">
    <property type="entry name" value="GH04558P"/>
    <property type="match status" value="1"/>
</dbReference>
<dbReference type="InterPro" id="IPR051962">
    <property type="entry name" value="Cuticlin"/>
</dbReference>
<dbReference type="EMBL" id="CAJFDH010000004">
    <property type="protein sequence ID" value="CAD5220494.1"/>
    <property type="molecule type" value="Genomic_DNA"/>
</dbReference>
<dbReference type="PROSITE" id="PS50948">
    <property type="entry name" value="PAN"/>
    <property type="match status" value="1"/>
</dbReference>
<evidence type="ECO:0000256" key="1">
    <source>
        <dbReference type="ARBA" id="ARBA00022729"/>
    </source>
</evidence>
<dbReference type="SMART" id="SM00473">
    <property type="entry name" value="PAN_AP"/>
    <property type="match status" value="1"/>
</dbReference>
<dbReference type="SUPFAM" id="SSF57414">
    <property type="entry name" value="Hairpin loop containing domain-like"/>
    <property type="match status" value="1"/>
</dbReference>
<proteinExistence type="predicted"/>
<dbReference type="InterPro" id="IPR003609">
    <property type="entry name" value="Pan_app"/>
</dbReference>
<protein>
    <recommendedName>
        <fullName evidence="7">Apple domain-containing protein</fullName>
    </recommendedName>
</protein>
<comment type="caution">
    <text evidence="5">The sequence shown here is derived from an EMBL/GenBank/DDBJ whole genome shotgun (WGS) entry which is preliminary data.</text>
</comment>
<evidence type="ECO:0000256" key="2">
    <source>
        <dbReference type="SAM" id="Phobius"/>
    </source>
</evidence>
<dbReference type="InterPro" id="IPR001507">
    <property type="entry name" value="ZP_dom"/>
</dbReference>
<dbReference type="OrthoDB" id="5855871at2759"/>
<feature type="transmembrane region" description="Helical" evidence="2">
    <location>
        <begin position="461"/>
        <end position="485"/>
    </location>
</feature>
<feature type="domain" description="Apple" evidence="3">
    <location>
        <begin position="19"/>
        <end position="100"/>
    </location>
</feature>
<evidence type="ECO:0000313" key="6">
    <source>
        <dbReference type="Proteomes" id="UP000614601"/>
    </source>
</evidence>
<accession>A0A811KYG8</accession>
<feature type="domain" description="ZP" evidence="4">
    <location>
        <begin position="106"/>
        <end position="355"/>
    </location>
</feature>
<evidence type="ECO:0000259" key="3">
    <source>
        <dbReference type="PROSITE" id="PS50948"/>
    </source>
</evidence>
<evidence type="ECO:0000313" key="5">
    <source>
        <dbReference type="EMBL" id="CAD5220494.1"/>
    </source>
</evidence>
<dbReference type="PANTHER" id="PTHR22907:SF54">
    <property type="entry name" value="GH04558P"/>
    <property type="match status" value="1"/>
</dbReference>
<dbReference type="EMBL" id="CAJFCW020000004">
    <property type="protein sequence ID" value="CAG9113776.1"/>
    <property type="molecule type" value="Genomic_DNA"/>
</dbReference>
<gene>
    <name evidence="5" type="ORF">BOKJ2_LOCUS8972</name>
</gene>
<evidence type="ECO:0008006" key="7">
    <source>
        <dbReference type="Google" id="ProtNLM"/>
    </source>
</evidence>
<reference evidence="5" key="1">
    <citation type="submission" date="2020-09" db="EMBL/GenBank/DDBJ databases">
        <authorList>
            <person name="Kikuchi T."/>
        </authorList>
    </citation>
    <scope>NUCLEOTIDE SEQUENCE</scope>
    <source>
        <strain evidence="5">SH1</strain>
    </source>
</reference>
<dbReference type="Pfam" id="PF00024">
    <property type="entry name" value="PAN_1"/>
    <property type="match status" value="1"/>
</dbReference>
<evidence type="ECO:0000259" key="4">
    <source>
        <dbReference type="PROSITE" id="PS51034"/>
    </source>
</evidence>
<keyword evidence="6" id="KW-1185">Reference proteome</keyword>
<dbReference type="Gene3D" id="3.50.4.10">
    <property type="entry name" value="Hepatocyte Growth Factor"/>
    <property type="match status" value="1"/>
</dbReference>